<dbReference type="eggNOG" id="KOG0457">
    <property type="taxonomic scope" value="Eukaryota"/>
</dbReference>
<comment type="subcellular location">
    <subcellularLocation>
        <location evidence="7">Nucleus</location>
    </subcellularLocation>
</comment>
<dbReference type="PROSITE" id="PS50934">
    <property type="entry name" value="SWIRM"/>
    <property type="match status" value="1"/>
</dbReference>
<dbReference type="PANTHER" id="PTHR12374:SF20">
    <property type="entry name" value="TRANSCRIPTIONAL ADAPTER 2-ALPHA"/>
    <property type="match status" value="1"/>
</dbReference>
<dbReference type="InterPro" id="IPR043145">
    <property type="entry name" value="Znf_ZZ_sf"/>
</dbReference>
<dbReference type="Pfam" id="PF22941">
    <property type="entry name" value="TADA2A-like_3rd"/>
    <property type="match status" value="1"/>
</dbReference>
<gene>
    <name evidence="14" type="ORF">CAOG_007122</name>
</gene>
<evidence type="ECO:0000256" key="6">
    <source>
        <dbReference type="ARBA" id="ARBA00023242"/>
    </source>
</evidence>
<evidence type="ECO:0000313" key="14">
    <source>
        <dbReference type="EMBL" id="KJE96862.1"/>
    </source>
</evidence>
<evidence type="ECO:0000256" key="3">
    <source>
        <dbReference type="ARBA" id="ARBA00022833"/>
    </source>
</evidence>
<dbReference type="GO" id="GO:0003713">
    <property type="term" value="F:transcription coactivator activity"/>
    <property type="evidence" value="ECO:0007669"/>
    <property type="project" value="InterPro"/>
</dbReference>
<dbReference type="InterPro" id="IPR001005">
    <property type="entry name" value="SANT/Myb"/>
</dbReference>
<feature type="region of interest" description="Disordered" evidence="9">
    <location>
        <begin position="324"/>
        <end position="361"/>
    </location>
</feature>
<feature type="domain" description="Myb-like" evidence="10">
    <location>
        <begin position="87"/>
        <end position="129"/>
    </location>
</feature>
<dbReference type="PIRSF" id="PIRSF025024">
    <property type="entry name" value="Transcriptional_adaptor_2"/>
    <property type="match status" value="1"/>
</dbReference>
<keyword evidence="1" id="KW-0479">Metal-binding</keyword>
<dbReference type="InterPro" id="IPR041983">
    <property type="entry name" value="ADA2-like_ZZ"/>
</dbReference>
<dbReference type="GO" id="GO:0005634">
    <property type="term" value="C:nucleus"/>
    <property type="evidence" value="ECO:0007669"/>
    <property type="project" value="UniProtKB-SubCell"/>
</dbReference>
<evidence type="ECO:0000313" key="15">
    <source>
        <dbReference type="Proteomes" id="UP000008743"/>
    </source>
</evidence>
<evidence type="ECO:0000256" key="8">
    <source>
        <dbReference type="PROSITE-ProRule" id="PRU00228"/>
    </source>
</evidence>
<dbReference type="Pfam" id="PF00249">
    <property type="entry name" value="Myb_DNA-binding"/>
    <property type="match status" value="1"/>
</dbReference>
<evidence type="ECO:0000259" key="13">
    <source>
        <dbReference type="PROSITE" id="PS51293"/>
    </source>
</evidence>
<accession>A0A0D2VYP4</accession>
<dbReference type="CDD" id="cd02335">
    <property type="entry name" value="ZZ_ADA2"/>
    <property type="match status" value="1"/>
</dbReference>
<dbReference type="PANTHER" id="PTHR12374">
    <property type="entry name" value="TRANSCRIPTIONAL ADAPTOR 2 ADA2 -RELATED"/>
    <property type="match status" value="1"/>
</dbReference>
<feature type="compositionally biased region" description="Basic and acidic residues" evidence="9">
    <location>
        <begin position="324"/>
        <end position="335"/>
    </location>
</feature>
<keyword evidence="15" id="KW-1185">Reference proteome</keyword>
<dbReference type="GO" id="GO:0003682">
    <property type="term" value="F:chromatin binding"/>
    <property type="evidence" value="ECO:0007669"/>
    <property type="project" value="TreeGrafter"/>
</dbReference>
<name>A0A0D2VYP4_CAPO3</name>
<protein>
    <recommendedName>
        <fullName evidence="7">Transcriptional adapter</fullName>
    </recommendedName>
</protein>
<dbReference type="SUPFAM" id="SSF57850">
    <property type="entry name" value="RING/U-box"/>
    <property type="match status" value="1"/>
</dbReference>
<dbReference type="PROSITE" id="PS51293">
    <property type="entry name" value="SANT"/>
    <property type="match status" value="1"/>
</dbReference>
<proteinExistence type="predicted"/>
<dbReference type="InterPro" id="IPR000433">
    <property type="entry name" value="Znf_ZZ"/>
</dbReference>
<evidence type="ECO:0000256" key="9">
    <source>
        <dbReference type="SAM" id="MobiDB-lite"/>
    </source>
</evidence>
<keyword evidence="4 7" id="KW-0805">Transcription regulation</keyword>
<evidence type="ECO:0000256" key="7">
    <source>
        <dbReference type="PIRNR" id="PIRNR025024"/>
    </source>
</evidence>
<feature type="domain" description="SANT" evidence="13">
    <location>
        <begin position="82"/>
        <end position="133"/>
    </location>
</feature>
<dbReference type="InterPro" id="IPR007526">
    <property type="entry name" value="SWIRM"/>
</dbReference>
<dbReference type="OrthoDB" id="270417at2759"/>
<dbReference type="Proteomes" id="UP000008743">
    <property type="component" value="Unassembled WGS sequence"/>
</dbReference>
<dbReference type="CDD" id="cd00167">
    <property type="entry name" value="SANT"/>
    <property type="match status" value="1"/>
</dbReference>
<dbReference type="AlphaFoldDB" id="A0A0D2VYP4"/>
<dbReference type="PROSITE" id="PS50135">
    <property type="entry name" value="ZF_ZZ_2"/>
    <property type="match status" value="1"/>
</dbReference>
<dbReference type="FunFam" id="1.10.10.10:FF:000087">
    <property type="entry name" value="Transcriptional adapter 2"/>
    <property type="match status" value="1"/>
</dbReference>
<dbReference type="SMART" id="SM00717">
    <property type="entry name" value="SANT"/>
    <property type="match status" value="1"/>
</dbReference>
<feature type="compositionally biased region" description="Polar residues" evidence="9">
    <location>
        <begin position="340"/>
        <end position="355"/>
    </location>
</feature>
<dbReference type="InParanoid" id="A0A0D2VYP4"/>
<evidence type="ECO:0000259" key="11">
    <source>
        <dbReference type="PROSITE" id="PS50135"/>
    </source>
</evidence>
<sequence>MSLQSNTARAPATTATLPTAARTTCKACTKDTTNTPYIQCAECENVQLCVNCFTQGVEVEGVTCNHRNTHDYRVIDNYQYPVLEAGWTAQEELALLDAIEHNGLAWEYVSEALATKTAQECETHYAKFYLCHSQAPLPDTRKLLCRHLILPATSELDEPVADIPFSGTQTEASSLISTAPKSLGPEVAGFIPLRGDFEVEYDNTAEFLVKDVVFNDEDSDLERRVKLELVSMYNEHLDERLARKEVVRAHGLLDRRNVAHPNTEAERQLRNQLIGLARFQSFEQQEGFIQSLLLEQRLRKRLDQLREYRANGVRTLAAGKIHDLEKAKRASEKSRKASRPTPSFSSLVTANSRYPSSSSSSSSAAKAMVISNLPGYDQLTEDEKEICVTLRFAPNQYLSLKSTLVSACEANDGLRLIDARGLIRIDVHKTRRLWDFGISSGWLWSSTSKQSQG</sequence>
<dbReference type="STRING" id="595528.A0A0D2VYP4"/>
<evidence type="ECO:0000259" key="10">
    <source>
        <dbReference type="PROSITE" id="PS50090"/>
    </source>
</evidence>
<dbReference type="Gene3D" id="1.10.10.60">
    <property type="entry name" value="Homeodomain-like"/>
    <property type="match status" value="1"/>
</dbReference>
<evidence type="ECO:0000256" key="5">
    <source>
        <dbReference type="ARBA" id="ARBA00023163"/>
    </source>
</evidence>
<keyword evidence="5 7" id="KW-0804">Transcription</keyword>
<dbReference type="GO" id="GO:0006338">
    <property type="term" value="P:chromatin remodeling"/>
    <property type="evidence" value="ECO:0007669"/>
    <property type="project" value="TreeGrafter"/>
</dbReference>
<reference evidence="15" key="1">
    <citation type="submission" date="2011-02" db="EMBL/GenBank/DDBJ databases">
        <title>The Genome Sequence of Capsaspora owczarzaki ATCC 30864.</title>
        <authorList>
            <person name="Russ C."/>
            <person name="Cuomo C."/>
            <person name="Burger G."/>
            <person name="Gray M.W."/>
            <person name="Holland P.W.H."/>
            <person name="King N."/>
            <person name="Lang F.B.F."/>
            <person name="Roger A.J."/>
            <person name="Ruiz-Trillo I."/>
            <person name="Young S.K."/>
            <person name="Zeng Q."/>
            <person name="Gargeya S."/>
            <person name="Alvarado L."/>
            <person name="Berlin A."/>
            <person name="Chapman S.B."/>
            <person name="Chen Z."/>
            <person name="Freedman E."/>
            <person name="Gellesch M."/>
            <person name="Goldberg J."/>
            <person name="Griggs A."/>
            <person name="Gujja S."/>
            <person name="Heilman E."/>
            <person name="Heiman D."/>
            <person name="Howarth C."/>
            <person name="Mehta T."/>
            <person name="Neiman D."/>
            <person name="Pearson M."/>
            <person name="Roberts A."/>
            <person name="Saif S."/>
            <person name="Shea T."/>
            <person name="Shenoy N."/>
            <person name="Sisk P."/>
            <person name="Stolte C."/>
            <person name="Sykes S."/>
            <person name="White J."/>
            <person name="Yandava C."/>
            <person name="Haas B."/>
            <person name="Nusbaum C."/>
            <person name="Birren B."/>
        </authorList>
    </citation>
    <scope>NUCLEOTIDE SEQUENCE</scope>
    <source>
        <strain evidence="15">ATCC 30864</strain>
    </source>
</reference>
<dbReference type="GO" id="GO:0006357">
    <property type="term" value="P:regulation of transcription by RNA polymerase II"/>
    <property type="evidence" value="ECO:0007669"/>
    <property type="project" value="InterPro"/>
</dbReference>
<feature type="domain" description="SWIRM" evidence="12">
    <location>
        <begin position="359"/>
        <end position="453"/>
    </location>
</feature>
<dbReference type="PhylomeDB" id="A0A0D2VYP4"/>
<dbReference type="FunCoup" id="A0A0D2VYP4">
    <property type="interactions" value="226"/>
</dbReference>
<organism evidence="14 15">
    <name type="scientific">Capsaspora owczarzaki (strain ATCC 30864)</name>
    <dbReference type="NCBI Taxonomy" id="595528"/>
    <lineage>
        <taxon>Eukaryota</taxon>
        <taxon>Filasterea</taxon>
        <taxon>Capsaspora</taxon>
    </lineage>
</organism>
<evidence type="ECO:0000256" key="2">
    <source>
        <dbReference type="ARBA" id="ARBA00022771"/>
    </source>
</evidence>
<dbReference type="Pfam" id="PF25299">
    <property type="entry name" value="ZZ_ADA2"/>
    <property type="match status" value="1"/>
</dbReference>
<keyword evidence="6 7" id="KW-0539">Nucleus</keyword>
<feature type="domain" description="ZZ-type" evidence="11">
    <location>
        <begin position="20"/>
        <end position="80"/>
    </location>
</feature>
<dbReference type="InterPro" id="IPR055141">
    <property type="entry name" value="TADA2A_B-like_dom"/>
</dbReference>
<dbReference type="EMBL" id="KE346372">
    <property type="protein sequence ID" value="KJE96862.1"/>
    <property type="molecule type" value="Genomic_DNA"/>
</dbReference>
<keyword evidence="3" id="KW-0862">Zinc</keyword>
<dbReference type="InterPro" id="IPR017884">
    <property type="entry name" value="SANT_dom"/>
</dbReference>
<dbReference type="GO" id="GO:0008270">
    <property type="term" value="F:zinc ion binding"/>
    <property type="evidence" value="ECO:0007669"/>
    <property type="project" value="UniProtKB-KW"/>
</dbReference>
<keyword evidence="2 8" id="KW-0863">Zinc-finger</keyword>
<dbReference type="InterPro" id="IPR009057">
    <property type="entry name" value="Homeodomain-like_sf"/>
</dbReference>
<dbReference type="Gene3D" id="3.30.60.90">
    <property type="match status" value="1"/>
</dbReference>
<dbReference type="GO" id="GO:0070461">
    <property type="term" value="C:SAGA-type complex"/>
    <property type="evidence" value="ECO:0007669"/>
    <property type="project" value="TreeGrafter"/>
</dbReference>
<evidence type="ECO:0000259" key="12">
    <source>
        <dbReference type="PROSITE" id="PS50934"/>
    </source>
</evidence>
<dbReference type="InterPro" id="IPR036388">
    <property type="entry name" value="WH-like_DNA-bd_sf"/>
</dbReference>
<dbReference type="Gene3D" id="1.10.10.10">
    <property type="entry name" value="Winged helix-like DNA-binding domain superfamily/Winged helix DNA-binding domain"/>
    <property type="match status" value="1"/>
</dbReference>
<dbReference type="InterPro" id="IPR016827">
    <property type="entry name" value="Ada2/TADA2"/>
</dbReference>
<dbReference type="PROSITE" id="PS50090">
    <property type="entry name" value="MYB_LIKE"/>
    <property type="match status" value="1"/>
</dbReference>
<dbReference type="SUPFAM" id="SSF46689">
    <property type="entry name" value="Homeodomain-like"/>
    <property type="match status" value="2"/>
</dbReference>
<evidence type="ECO:0000256" key="4">
    <source>
        <dbReference type="ARBA" id="ARBA00023015"/>
    </source>
</evidence>
<dbReference type="RefSeq" id="XP_004343846.2">
    <property type="nucleotide sequence ID" value="XM_004343796.2"/>
</dbReference>
<evidence type="ECO:0000256" key="1">
    <source>
        <dbReference type="ARBA" id="ARBA00022723"/>
    </source>
</evidence>